<accession>A0A318K5K2</accession>
<sequence length="45" mass="5048">MNYSLAVALGALLLLGVVSLAVWDDVRDRDDDRSGRVDEKRIDMK</sequence>
<dbReference type="RefSeq" id="WP_157195532.1">
    <property type="nucleotide sequence ID" value="NZ_QJKF01000002.1"/>
</dbReference>
<name>A0A318K5K2_9NOCA</name>
<organism evidence="1 2">
    <name type="scientific">Nocardia tenerifensis</name>
    <dbReference type="NCBI Taxonomy" id="228006"/>
    <lineage>
        <taxon>Bacteria</taxon>
        <taxon>Bacillati</taxon>
        <taxon>Actinomycetota</taxon>
        <taxon>Actinomycetes</taxon>
        <taxon>Mycobacteriales</taxon>
        <taxon>Nocardiaceae</taxon>
        <taxon>Nocardia</taxon>
    </lineage>
</organism>
<comment type="caution">
    <text evidence="1">The sequence shown here is derived from an EMBL/GenBank/DDBJ whole genome shotgun (WGS) entry which is preliminary data.</text>
</comment>
<evidence type="ECO:0000313" key="1">
    <source>
        <dbReference type="EMBL" id="PXX68335.1"/>
    </source>
</evidence>
<dbReference type="EMBL" id="QJKF01000002">
    <property type="protein sequence ID" value="PXX68335.1"/>
    <property type="molecule type" value="Genomic_DNA"/>
</dbReference>
<dbReference type="Proteomes" id="UP000247569">
    <property type="component" value="Unassembled WGS sequence"/>
</dbReference>
<protein>
    <submittedName>
        <fullName evidence="1">Uncharacterized protein</fullName>
    </submittedName>
</protein>
<evidence type="ECO:0000313" key="2">
    <source>
        <dbReference type="Proteomes" id="UP000247569"/>
    </source>
</evidence>
<gene>
    <name evidence="1" type="ORF">DFR70_10215</name>
</gene>
<dbReference type="AlphaFoldDB" id="A0A318K5K2"/>
<reference evidence="1 2" key="1">
    <citation type="submission" date="2018-05" db="EMBL/GenBank/DDBJ databases">
        <title>Genomic Encyclopedia of Type Strains, Phase IV (KMG-IV): sequencing the most valuable type-strain genomes for metagenomic binning, comparative biology and taxonomic classification.</title>
        <authorList>
            <person name="Goeker M."/>
        </authorList>
    </citation>
    <scope>NUCLEOTIDE SEQUENCE [LARGE SCALE GENOMIC DNA]</scope>
    <source>
        <strain evidence="1 2">DSM 44704</strain>
    </source>
</reference>
<proteinExistence type="predicted"/>
<keyword evidence="2" id="KW-1185">Reference proteome</keyword>